<dbReference type="AlphaFoldDB" id="A0A1H1NC31"/>
<proteinExistence type="predicted"/>
<dbReference type="RefSeq" id="WP_091519238.1">
    <property type="nucleotide sequence ID" value="NZ_LT629772.1"/>
</dbReference>
<dbReference type="STRING" id="630515.SAMN04489812_0464"/>
<accession>A0A1H1NC31</accession>
<sequence length="73" mass="7968">MGYAQFHVVPESDLWKVESNGRSSTDHNSPAAAIKAAEAEADLVRPSQVIIHGHDGHIDRQQTYDTEPFPPSG</sequence>
<evidence type="ECO:0000313" key="3">
    <source>
        <dbReference type="Proteomes" id="UP000199103"/>
    </source>
</evidence>
<gene>
    <name evidence="2" type="ORF">SAMN04489812_0464</name>
</gene>
<dbReference type="OrthoDB" id="5194813at2"/>
<reference evidence="2 3" key="1">
    <citation type="submission" date="2016-10" db="EMBL/GenBank/DDBJ databases">
        <authorList>
            <person name="de Groot N.N."/>
        </authorList>
    </citation>
    <scope>NUCLEOTIDE SEQUENCE [LARGE SCALE GENOMIC DNA]</scope>
    <source>
        <strain evidence="2 3">DSM 21800</strain>
    </source>
</reference>
<evidence type="ECO:0000313" key="2">
    <source>
        <dbReference type="EMBL" id="SDR96483.1"/>
    </source>
</evidence>
<dbReference type="Pfam" id="PF09954">
    <property type="entry name" value="DUF2188"/>
    <property type="match status" value="1"/>
</dbReference>
<protein>
    <recommendedName>
        <fullName evidence="4">DUF2188 domain-containing protein</fullName>
    </recommendedName>
</protein>
<dbReference type="InterPro" id="IPR018691">
    <property type="entry name" value="DUF2188"/>
</dbReference>
<evidence type="ECO:0000256" key="1">
    <source>
        <dbReference type="SAM" id="MobiDB-lite"/>
    </source>
</evidence>
<dbReference type="EMBL" id="LT629772">
    <property type="protein sequence ID" value="SDR96483.1"/>
    <property type="molecule type" value="Genomic_DNA"/>
</dbReference>
<evidence type="ECO:0008006" key="4">
    <source>
        <dbReference type="Google" id="ProtNLM"/>
    </source>
</evidence>
<name>A0A1H1NC31_9ACTN</name>
<organism evidence="2 3">
    <name type="scientific">Microlunatus soli</name>
    <dbReference type="NCBI Taxonomy" id="630515"/>
    <lineage>
        <taxon>Bacteria</taxon>
        <taxon>Bacillati</taxon>
        <taxon>Actinomycetota</taxon>
        <taxon>Actinomycetes</taxon>
        <taxon>Propionibacteriales</taxon>
        <taxon>Propionibacteriaceae</taxon>
        <taxon>Microlunatus</taxon>
    </lineage>
</organism>
<feature type="region of interest" description="Disordered" evidence="1">
    <location>
        <begin position="52"/>
        <end position="73"/>
    </location>
</feature>
<feature type="compositionally biased region" description="Basic and acidic residues" evidence="1">
    <location>
        <begin position="52"/>
        <end position="62"/>
    </location>
</feature>
<dbReference type="Proteomes" id="UP000199103">
    <property type="component" value="Chromosome I"/>
</dbReference>
<keyword evidence="3" id="KW-1185">Reference proteome</keyword>